<sequence>MTLTCLLPRRANVTEVGRRPTSCVRGRRSSTCSVVSLDNLPRPPQHSSGLRRLPLPAANAVDGEPDTRWASDWSDHQWIRADLGTRTAFRHVRLLWEASYGKAYAVQTSDDGQTWRTVRTVTDGNGSVDDLDDLDVSRTP</sequence>
<keyword evidence="3" id="KW-1185">Reference proteome</keyword>
<dbReference type="SUPFAM" id="SSF49785">
    <property type="entry name" value="Galactose-binding domain-like"/>
    <property type="match status" value="1"/>
</dbReference>
<dbReference type="InterPro" id="IPR008979">
    <property type="entry name" value="Galactose-bd-like_sf"/>
</dbReference>
<comment type="caution">
    <text evidence="2">The sequence shown here is derived from an EMBL/GenBank/DDBJ whole genome shotgun (WGS) entry which is preliminary data.</text>
</comment>
<evidence type="ECO:0000259" key="1">
    <source>
        <dbReference type="PROSITE" id="PS50022"/>
    </source>
</evidence>
<accession>A0ABQ3RB86</accession>
<name>A0ABQ3RB86_STRRR</name>
<proteinExistence type="predicted"/>
<dbReference type="InterPro" id="IPR000421">
    <property type="entry name" value="FA58C"/>
</dbReference>
<dbReference type="Pfam" id="PF00754">
    <property type="entry name" value="F5_F8_type_C"/>
    <property type="match status" value="1"/>
</dbReference>
<dbReference type="Gene3D" id="2.60.120.260">
    <property type="entry name" value="Galactose-binding domain-like"/>
    <property type="match status" value="1"/>
</dbReference>
<gene>
    <name evidence="2" type="ORF">Srubr_29540</name>
</gene>
<evidence type="ECO:0000313" key="2">
    <source>
        <dbReference type="EMBL" id="GHI53108.1"/>
    </source>
</evidence>
<dbReference type="EMBL" id="BNEA01000015">
    <property type="protein sequence ID" value="GHI53108.1"/>
    <property type="molecule type" value="Genomic_DNA"/>
</dbReference>
<protein>
    <recommendedName>
        <fullName evidence="1">F5/8 type C domain-containing protein</fullName>
    </recommendedName>
</protein>
<dbReference type="PROSITE" id="PS50022">
    <property type="entry name" value="FA58C_3"/>
    <property type="match status" value="1"/>
</dbReference>
<reference evidence="3" key="1">
    <citation type="submission" date="2023-07" db="EMBL/GenBank/DDBJ databases">
        <title>Whole genome shotgun sequence of Streptomyces achromogenes subsp. rubradiris NBRC 14000.</title>
        <authorList>
            <person name="Komaki H."/>
            <person name="Tamura T."/>
        </authorList>
    </citation>
    <scope>NUCLEOTIDE SEQUENCE [LARGE SCALE GENOMIC DNA]</scope>
    <source>
        <strain evidence="3">NBRC 14000</strain>
    </source>
</reference>
<evidence type="ECO:0000313" key="3">
    <source>
        <dbReference type="Proteomes" id="UP000646738"/>
    </source>
</evidence>
<dbReference type="Proteomes" id="UP000646738">
    <property type="component" value="Unassembled WGS sequence"/>
</dbReference>
<organism evidence="2 3">
    <name type="scientific">Streptomyces rubradiris</name>
    <name type="common">Streptomyces achromogenes subsp. rubradiris</name>
    <dbReference type="NCBI Taxonomy" id="285531"/>
    <lineage>
        <taxon>Bacteria</taxon>
        <taxon>Bacillati</taxon>
        <taxon>Actinomycetota</taxon>
        <taxon>Actinomycetes</taxon>
        <taxon>Kitasatosporales</taxon>
        <taxon>Streptomycetaceae</taxon>
        <taxon>Streptomyces</taxon>
    </lineage>
</organism>
<feature type="domain" description="F5/8 type C" evidence="1">
    <location>
        <begin position="32"/>
        <end position="140"/>
    </location>
</feature>